<accession>L0K2Y9</accession>
<organism evidence="1 2">
    <name type="scientific">Natronococcus occultus SP4</name>
    <dbReference type="NCBI Taxonomy" id="694430"/>
    <lineage>
        <taxon>Archaea</taxon>
        <taxon>Methanobacteriati</taxon>
        <taxon>Methanobacteriota</taxon>
        <taxon>Stenosarchaea group</taxon>
        <taxon>Halobacteria</taxon>
        <taxon>Halobacteriales</taxon>
        <taxon>Natrialbaceae</taxon>
        <taxon>Natronococcus</taxon>
    </lineage>
</organism>
<dbReference type="EMBL" id="CP003929">
    <property type="protein sequence ID" value="AGB38910.1"/>
    <property type="molecule type" value="Genomic_DNA"/>
</dbReference>
<gene>
    <name evidence="1" type="ORF">Natoc_3171</name>
</gene>
<dbReference type="AlphaFoldDB" id="L0K2Y9"/>
<dbReference type="InterPro" id="IPR029040">
    <property type="entry name" value="RPABC4/Spt4"/>
</dbReference>
<dbReference type="eggNOG" id="arCOG10720">
    <property type="taxonomic scope" value="Archaea"/>
</dbReference>
<name>L0K2Y9_9EURY</name>
<dbReference type="HOGENOM" id="CLU_3338560_0_0_2"/>
<dbReference type="SUPFAM" id="SSF63393">
    <property type="entry name" value="RNA polymerase subunits"/>
    <property type="match status" value="1"/>
</dbReference>
<evidence type="ECO:0000313" key="2">
    <source>
        <dbReference type="Proteomes" id="UP000010878"/>
    </source>
</evidence>
<reference evidence="1 2" key="1">
    <citation type="submission" date="2012-11" db="EMBL/GenBank/DDBJ databases">
        <title>FINISHED of Natronococcus occultus SP4, DSM 3396.</title>
        <authorList>
            <consortium name="DOE Joint Genome Institute"/>
            <person name="Eisen J."/>
            <person name="Huntemann M."/>
            <person name="Wei C.-L."/>
            <person name="Han J."/>
            <person name="Detter J.C."/>
            <person name="Han C."/>
            <person name="Tapia R."/>
            <person name="Chen A."/>
            <person name="Kyrpides N."/>
            <person name="Mavromatis K."/>
            <person name="Markowitz V."/>
            <person name="Szeto E."/>
            <person name="Ivanova N."/>
            <person name="Mikhailova N."/>
            <person name="Ovchinnikova G."/>
            <person name="Pagani I."/>
            <person name="Pati A."/>
            <person name="Goodwin L."/>
            <person name="Nordberg H.P."/>
            <person name="Cantor M.N."/>
            <person name="Hua S.X."/>
            <person name="Woyke T."/>
            <person name="Eisen J."/>
            <person name="Klenk H.-P."/>
            <person name="Klenk H.-P."/>
        </authorList>
    </citation>
    <scope>NUCLEOTIDE SEQUENCE [LARGE SCALE GENOMIC DNA]</scope>
    <source>
        <strain evidence="1 2">SP4</strain>
    </source>
</reference>
<proteinExistence type="predicted"/>
<dbReference type="Proteomes" id="UP000010878">
    <property type="component" value="Chromosome"/>
</dbReference>
<sequence length="37" mass="4027">MTTDRYNCTTCGSELHYKTTKHNGCPNCGAVPLHSAD</sequence>
<keyword evidence="2" id="KW-1185">Reference proteome</keyword>
<evidence type="ECO:0000313" key="1">
    <source>
        <dbReference type="EMBL" id="AGB38910.1"/>
    </source>
</evidence>
<dbReference type="KEGG" id="nou:Natoc_3171"/>
<protein>
    <submittedName>
        <fullName evidence="1">Uncharacterized protein</fullName>
    </submittedName>
</protein>